<accession>A0ACB7P123</accession>
<sequence length="278" mass="32244">MTTTAAFPSFPALPFELRDQIWHNALPETPSLTLFFFRGKGCWVPRPLVKGDPGYIAGRDQLGFDFLTDRLGHDHPFDLPLCFVNHEARRVALGWLKEQGIKIQLPTDDRPLFVRPFNPELDALYVTRDKWEEFCREPTDRMFEPDLLDQNVDLDSELVKIAISEAFFFESEAISWIPELEMWYDGFRVLLVVIGPQPDFGSIPGPWRWELEGTEGPSFFWNKDNEAFDFHGGNEDVSDKALYEKIGETAKSRLREPLIQRRLDHFQIQPVFAVRRAV</sequence>
<proteinExistence type="predicted"/>
<protein>
    <submittedName>
        <fullName evidence="1">Uncharacterized protein</fullName>
    </submittedName>
</protein>
<reference evidence="1 2" key="1">
    <citation type="journal article" date="2021" name="Nat. Commun.">
        <title>Genetic determinants of endophytism in the Arabidopsis root mycobiome.</title>
        <authorList>
            <person name="Mesny F."/>
            <person name="Miyauchi S."/>
            <person name="Thiergart T."/>
            <person name="Pickel B."/>
            <person name="Atanasova L."/>
            <person name="Karlsson M."/>
            <person name="Huettel B."/>
            <person name="Barry K.W."/>
            <person name="Haridas S."/>
            <person name="Chen C."/>
            <person name="Bauer D."/>
            <person name="Andreopoulos W."/>
            <person name="Pangilinan J."/>
            <person name="LaButti K."/>
            <person name="Riley R."/>
            <person name="Lipzen A."/>
            <person name="Clum A."/>
            <person name="Drula E."/>
            <person name="Henrissat B."/>
            <person name="Kohler A."/>
            <person name="Grigoriev I.V."/>
            <person name="Martin F.M."/>
            <person name="Hacquard S."/>
        </authorList>
    </citation>
    <scope>NUCLEOTIDE SEQUENCE [LARGE SCALE GENOMIC DNA]</scope>
    <source>
        <strain evidence="1 2">MPI-SDFR-AT-0079</strain>
    </source>
</reference>
<dbReference type="EMBL" id="JAGIZQ010000005">
    <property type="protein sequence ID" value="KAH6627458.1"/>
    <property type="molecule type" value="Genomic_DNA"/>
</dbReference>
<dbReference type="Proteomes" id="UP000724584">
    <property type="component" value="Unassembled WGS sequence"/>
</dbReference>
<evidence type="ECO:0000313" key="2">
    <source>
        <dbReference type="Proteomes" id="UP000724584"/>
    </source>
</evidence>
<keyword evidence="2" id="KW-1185">Reference proteome</keyword>
<organism evidence="1 2">
    <name type="scientific">Chaetomium tenue</name>
    <dbReference type="NCBI Taxonomy" id="1854479"/>
    <lineage>
        <taxon>Eukaryota</taxon>
        <taxon>Fungi</taxon>
        <taxon>Dikarya</taxon>
        <taxon>Ascomycota</taxon>
        <taxon>Pezizomycotina</taxon>
        <taxon>Sordariomycetes</taxon>
        <taxon>Sordariomycetidae</taxon>
        <taxon>Sordariales</taxon>
        <taxon>Chaetomiaceae</taxon>
        <taxon>Chaetomium</taxon>
    </lineage>
</organism>
<evidence type="ECO:0000313" key="1">
    <source>
        <dbReference type="EMBL" id="KAH6627458.1"/>
    </source>
</evidence>
<name>A0ACB7P123_9PEZI</name>
<gene>
    <name evidence="1" type="ORF">F5144DRAFT_575902</name>
</gene>
<comment type="caution">
    <text evidence="1">The sequence shown here is derived from an EMBL/GenBank/DDBJ whole genome shotgun (WGS) entry which is preliminary data.</text>
</comment>